<dbReference type="EMBL" id="JAUQTA010000001">
    <property type="protein sequence ID" value="MDO7867999.1"/>
    <property type="molecule type" value="Genomic_DNA"/>
</dbReference>
<sequence length="119" mass="12080">MTNTPTAGDAATRATHRAWWSLTGFVPCFVLAFVVGEGIFAALGQAGAGGEQAPVWAVAAAAIPALLVFALPAVAATLLGRRALRLGDPRGRTPMVVALAVAGTFLLLNGLSALAVWLT</sequence>
<proteinExistence type="predicted"/>
<comment type="caution">
    <text evidence="2">The sequence shown here is derived from an EMBL/GenBank/DDBJ whole genome shotgun (WGS) entry which is preliminary data.</text>
</comment>
<feature type="transmembrane region" description="Helical" evidence="1">
    <location>
        <begin position="55"/>
        <end position="75"/>
    </location>
</feature>
<feature type="transmembrane region" description="Helical" evidence="1">
    <location>
        <begin position="96"/>
        <end position="118"/>
    </location>
</feature>
<name>A0ABT9AZM4_9ACTN</name>
<feature type="transmembrane region" description="Helical" evidence="1">
    <location>
        <begin position="20"/>
        <end position="43"/>
    </location>
</feature>
<evidence type="ECO:0000256" key="1">
    <source>
        <dbReference type="SAM" id="Phobius"/>
    </source>
</evidence>
<accession>A0ABT9AZM4</accession>
<keyword evidence="1" id="KW-0812">Transmembrane</keyword>
<dbReference type="Proteomes" id="UP001233314">
    <property type="component" value="Unassembled WGS sequence"/>
</dbReference>
<protein>
    <submittedName>
        <fullName evidence="2">Uncharacterized protein</fullName>
    </submittedName>
</protein>
<dbReference type="RefSeq" id="WP_305027378.1">
    <property type="nucleotide sequence ID" value="NZ_JAUQTA010000001.1"/>
</dbReference>
<keyword evidence="3" id="KW-1185">Reference proteome</keyword>
<organism evidence="2 3">
    <name type="scientific">Nocardioides jiangxiensis</name>
    <dbReference type="NCBI Taxonomy" id="3064524"/>
    <lineage>
        <taxon>Bacteria</taxon>
        <taxon>Bacillati</taxon>
        <taxon>Actinomycetota</taxon>
        <taxon>Actinomycetes</taxon>
        <taxon>Propionibacteriales</taxon>
        <taxon>Nocardioidaceae</taxon>
        <taxon>Nocardioides</taxon>
    </lineage>
</organism>
<evidence type="ECO:0000313" key="3">
    <source>
        <dbReference type="Proteomes" id="UP001233314"/>
    </source>
</evidence>
<gene>
    <name evidence="2" type="ORF">Q5722_06420</name>
</gene>
<keyword evidence="1" id="KW-1133">Transmembrane helix</keyword>
<reference evidence="2 3" key="1">
    <citation type="submission" date="2023-07" db="EMBL/GenBank/DDBJ databases">
        <title>Nocardioides sp. nov WY-20 isolated from soil.</title>
        <authorList>
            <person name="Liu B."/>
            <person name="Wan Y."/>
        </authorList>
    </citation>
    <scope>NUCLEOTIDE SEQUENCE [LARGE SCALE GENOMIC DNA]</scope>
    <source>
        <strain evidence="2 3">WY-20</strain>
    </source>
</reference>
<evidence type="ECO:0000313" key="2">
    <source>
        <dbReference type="EMBL" id="MDO7867999.1"/>
    </source>
</evidence>
<keyword evidence="1" id="KW-0472">Membrane</keyword>